<evidence type="ECO:0000256" key="1">
    <source>
        <dbReference type="ARBA" id="ARBA00022801"/>
    </source>
</evidence>
<dbReference type="PANTHER" id="PTHR18934:SF145">
    <property type="entry name" value="ATP-DEPENDENT RNA HELICASE DHX57-RELATED"/>
    <property type="match status" value="1"/>
</dbReference>
<dbReference type="GO" id="GO:0004386">
    <property type="term" value="F:helicase activity"/>
    <property type="evidence" value="ECO:0007669"/>
    <property type="project" value="TreeGrafter"/>
</dbReference>
<gene>
    <name evidence="5" type="ORF">TrCOL_g5119</name>
</gene>
<organism evidence="5 6">
    <name type="scientific">Triparma columacea</name>
    <dbReference type="NCBI Taxonomy" id="722753"/>
    <lineage>
        <taxon>Eukaryota</taxon>
        <taxon>Sar</taxon>
        <taxon>Stramenopiles</taxon>
        <taxon>Ochrophyta</taxon>
        <taxon>Bolidophyceae</taxon>
        <taxon>Parmales</taxon>
        <taxon>Triparmaceae</taxon>
        <taxon>Triparma</taxon>
    </lineage>
</organism>
<dbReference type="InterPro" id="IPR001650">
    <property type="entry name" value="Helicase_C-like"/>
</dbReference>
<evidence type="ECO:0000256" key="2">
    <source>
        <dbReference type="SAM" id="MobiDB-lite"/>
    </source>
</evidence>
<evidence type="ECO:0000313" key="6">
    <source>
        <dbReference type="Proteomes" id="UP001165065"/>
    </source>
</evidence>
<dbReference type="SMART" id="SM00490">
    <property type="entry name" value="HELICc"/>
    <property type="match status" value="1"/>
</dbReference>
<dbReference type="Proteomes" id="UP001165065">
    <property type="component" value="Unassembled WGS sequence"/>
</dbReference>
<accession>A0A9W7G284</accession>
<dbReference type="SUPFAM" id="SSF52540">
    <property type="entry name" value="P-loop containing nucleoside triphosphate hydrolases"/>
    <property type="match status" value="1"/>
</dbReference>
<feature type="domain" description="Helicase ATP-binding" evidence="3">
    <location>
        <begin position="1"/>
        <end position="127"/>
    </location>
</feature>
<dbReference type="PROSITE" id="PS51192">
    <property type="entry name" value="HELICASE_ATP_BIND_1"/>
    <property type="match status" value="1"/>
</dbReference>
<dbReference type="InterPro" id="IPR027417">
    <property type="entry name" value="P-loop_NTPase"/>
</dbReference>
<feature type="domain" description="Helicase C-terminal" evidence="4">
    <location>
        <begin position="182"/>
        <end position="351"/>
    </location>
</feature>
<comment type="caution">
    <text evidence="5">The sequence shown here is derived from an EMBL/GenBank/DDBJ whole genome shotgun (WGS) entry which is preliminary data.</text>
</comment>
<reference evidence="6" key="1">
    <citation type="journal article" date="2023" name="Commun. Biol.">
        <title>Genome analysis of Parmales, the sister group of diatoms, reveals the evolutionary specialization of diatoms from phago-mixotrophs to photoautotrophs.</title>
        <authorList>
            <person name="Ban H."/>
            <person name="Sato S."/>
            <person name="Yoshikawa S."/>
            <person name="Yamada K."/>
            <person name="Nakamura Y."/>
            <person name="Ichinomiya M."/>
            <person name="Sato N."/>
            <person name="Blanc-Mathieu R."/>
            <person name="Endo H."/>
            <person name="Kuwata A."/>
            <person name="Ogata H."/>
        </authorList>
    </citation>
    <scope>NUCLEOTIDE SEQUENCE [LARGE SCALE GENOMIC DNA]</scope>
</reference>
<feature type="region of interest" description="Disordered" evidence="2">
    <location>
        <begin position="730"/>
        <end position="750"/>
    </location>
</feature>
<keyword evidence="6" id="KW-1185">Reference proteome</keyword>
<protein>
    <recommendedName>
        <fullName evidence="7">RNA helicase</fullName>
    </recommendedName>
</protein>
<dbReference type="Pfam" id="PF00271">
    <property type="entry name" value="Helicase_C"/>
    <property type="match status" value="1"/>
</dbReference>
<dbReference type="AlphaFoldDB" id="A0A9W7G284"/>
<dbReference type="PROSITE" id="PS00690">
    <property type="entry name" value="DEAH_ATP_HELICASE"/>
    <property type="match status" value="1"/>
</dbReference>
<evidence type="ECO:0000313" key="5">
    <source>
        <dbReference type="EMBL" id="GMI30126.1"/>
    </source>
</evidence>
<evidence type="ECO:0008006" key="7">
    <source>
        <dbReference type="Google" id="ProtNLM"/>
    </source>
</evidence>
<dbReference type="Gene3D" id="1.20.120.1080">
    <property type="match status" value="1"/>
</dbReference>
<dbReference type="PANTHER" id="PTHR18934">
    <property type="entry name" value="ATP-DEPENDENT RNA HELICASE"/>
    <property type="match status" value="1"/>
</dbReference>
<dbReference type="PROSITE" id="PS51194">
    <property type="entry name" value="HELICASE_CTER"/>
    <property type="match status" value="1"/>
</dbReference>
<keyword evidence="1" id="KW-0378">Hydrolase</keyword>
<dbReference type="InterPro" id="IPR002464">
    <property type="entry name" value="DNA/RNA_helicase_DEAH_CS"/>
</dbReference>
<feature type="region of interest" description="Disordered" evidence="2">
    <location>
        <begin position="544"/>
        <end position="569"/>
    </location>
</feature>
<evidence type="ECO:0000259" key="3">
    <source>
        <dbReference type="PROSITE" id="PS51192"/>
    </source>
</evidence>
<dbReference type="OrthoDB" id="66977at2759"/>
<name>A0A9W7G284_9STRA</name>
<dbReference type="CDD" id="cd18791">
    <property type="entry name" value="SF2_C_RHA"/>
    <property type="match status" value="1"/>
</dbReference>
<dbReference type="InterPro" id="IPR014001">
    <property type="entry name" value="Helicase_ATP-bd"/>
</dbReference>
<evidence type="ECO:0000259" key="4">
    <source>
        <dbReference type="PROSITE" id="PS51194"/>
    </source>
</evidence>
<sequence length="1055" mass="119117">MVAQPRRIACKGLLDRMRSTHPERAHEFGMRLGHGLRDEKRGSVRCWFCTTGYLVRLLANHPSYFDYHSHLIIDEVHERSIDGDLLCLLAKRLLETNPTIKIILMSATLAASSYQEYFSLVDPPIHIKVRNFTITTYFADDLLQHLPASAVSSVNRLLNQKGFSDRTKHQNADRTKQQYALAVEIAKMVCSSSSSVLIFVSGMVDIIEIMDLFDKLETNQVFNCVPIHSDIPFEEQYMAFEAPVAGENKIVIATNAAESSITLPDVDFVIDLGMHKQIQYNEKTHRQVLAPTPICKSSAKQRAGRTGRVRDGFVYRLYSREFYENEMSEFDQGEILCTPLDNLILNLKEIMKEADIIPILQDLIEPPSTFNIEASFKRLHQISLLTDPSDEGQLTSMGAFVVSLGMDIDVGRFVGLSAQMGLLPESLYVAAACNSPRPPFKLGNPLVHTDCWSYNKIMTDSFVSKFNFDKGSDSEIFQVVNAMLLWDKQVSHGTLSPDAFCRKHAVSRNRMGPLMQTKKNLQLRVASILDVNWAQLDVKKTMVKTKKNNKKKDKKGRTSRGGEEEVKEEWTNDIDAGKLKKEEEVKEEWTNDIDAGKLKLLKVILVWVFVENVMKTTPPRKKSQDDLQKMISKGKDGKMAMSVSVEKTTRPLNTTILAPILNRPQIDYELVSNFQNQFTGSSYIEGSGDADYARQVEDELKAIIGAAKDYLFGVGLEVVCIHINLKYGENSQSCSDSDEESYDDEYEEENDEEKTKFTYKFAALYMKDDGNSDEEFENPTKGQWKIIRDRASVTSKKRATISILTSQTIVNYMADDASVSIGKTALSRTLGGGQYFKLRNFGSKQNLMNKQEIRFKGMSLREVALGPLMLQQLQAGRFKDQCIIVSGEKGEEDVKFKIKFPTNTLTFLDASGKSYLSNNSKVVAKLGLLTKTVHAVAISRLDVVSGGSKAELITILPHQEWFVQKALLTFDLDLVGYMWKEDGGTDEVLQTCEDFNERCVGLGENLVCRAEIVRQFCEIFGVEMWDLTDNVCISREEAVDEDLEEIFQEETMGDW</sequence>
<proteinExistence type="predicted"/>
<feature type="compositionally biased region" description="Basic residues" evidence="2">
    <location>
        <begin position="544"/>
        <end position="558"/>
    </location>
</feature>
<feature type="compositionally biased region" description="Basic and acidic residues" evidence="2">
    <location>
        <begin position="560"/>
        <end position="569"/>
    </location>
</feature>
<dbReference type="GO" id="GO:0016787">
    <property type="term" value="F:hydrolase activity"/>
    <property type="evidence" value="ECO:0007669"/>
    <property type="project" value="UniProtKB-KW"/>
</dbReference>
<feature type="compositionally biased region" description="Acidic residues" evidence="2">
    <location>
        <begin position="736"/>
        <end position="750"/>
    </location>
</feature>
<dbReference type="CDD" id="cd17917">
    <property type="entry name" value="DEXHc_RHA-like"/>
    <property type="match status" value="1"/>
</dbReference>
<dbReference type="EMBL" id="BRYA01000698">
    <property type="protein sequence ID" value="GMI30126.1"/>
    <property type="molecule type" value="Genomic_DNA"/>
</dbReference>
<dbReference type="GO" id="GO:0003723">
    <property type="term" value="F:RNA binding"/>
    <property type="evidence" value="ECO:0007669"/>
    <property type="project" value="TreeGrafter"/>
</dbReference>
<dbReference type="Gene3D" id="3.40.50.300">
    <property type="entry name" value="P-loop containing nucleotide triphosphate hydrolases"/>
    <property type="match status" value="2"/>
</dbReference>